<dbReference type="OrthoDB" id="1815081at2"/>
<evidence type="ECO:0000256" key="2">
    <source>
        <dbReference type="SAM" id="SignalP"/>
    </source>
</evidence>
<evidence type="ECO:0008006" key="5">
    <source>
        <dbReference type="Google" id="ProtNLM"/>
    </source>
</evidence>
<dbReference type="EMBL" id="FNWV01000003">
    <property type="protein sequence ID" value="SEH51761.1"/>
    <property type="molecule type" value="Genomic_DNA"/>
</dbReference>
<keyword evidence="2" id="KW-0732">Signal</keyword>
<name>A0A1H6IRC6_RUMFL</name>
<feature type="chain" id="PRO_5010311175" description="DUF5050 domain-containing protein" evidence="2">
    <location>
        <begin position="22"/>
        <end position="502"/>
    </location>
</feature>
<organism evidence="3 4">
    <name type="scientific">Ruminococcus flavefaciens</name>
    <dbReference type="NCBI Taxonomy" id="1265"/>
    <lineage>
        <taxon>Bacteria</taxon>
        <taxon>Bacillati</taxon>
        <taxon>Bacillota</taxon>
        <taxon>Clostridia</taxon>
        <taxon>Eubacteriales</taxon>
        <taxon>Oscillospiraceae</taxon>
        <taxon>Ruminococcus</taxon>
    </lineage>
</organism>
<sequence length="502" mass="57843">MKKIISIIAAAALTVSCFSCSDDKKKKEKTEEKPVNIEDGVNEPALDEPVKTEYKEFSEDSFNTIEVNLNVTDKEPPLTMHQLNTSQIDFGSVIPPCKAEKYRDRYRTDKSDYEDEEYQKFIREQWEKSCTEPQKGDIYCSCIDGNTFYIEVEYDNNCLGHHESAIFRVDGLTGEKEEVFRHSDPENSLIIWQLYSVNGVLYVLTREKGLYYLDEEKKELVNILEAEESQKYSAYVMGNSAGRLLIRESINHTEDVPKDYKTESGQYTYSDDGENYYIITGCDVKVKEYDFGSKTWKELYSAFADYDPSVYGSISGTKECPFIYGELFAWKEKPENSRKYDVCTESYKVSTGLTGCDILYASDKKLVLRQGSKASSSETSFVHVFDLESSTHYIIDYSGLGADNCKYAKDGIVVYPSVGSGKVYYIMPEIGLTFDLASFDSTYDEYALDMWLSLYDSYDNSLWFDINIKRDEREVTEQPGVIYKEYDYDQVKVWFTQEENNE</sequence>
<protein>
    <recommendedName>
        <fullName evidence="5">DUF5050 domain-containing protein</fullName>
    </recommendedName>
</protein>
<feature type="signal peptide" evidence="2">
    <location>
        <begin position="1"/>
        <end position="21"/>
    </location>
</feature>
<dbReference type="Proteomes" id="UP000183190">
    <property type="component" value="Unassembled WGS sequence"/>
</dbReference>
<evidence type="ECO:0000313" key="3">
    <source>
        <dbReference type="EMBL" id="SEH51761.1"/>
    </source>
</evidence>
<evidence type="ECO:0000256" key="1">
    <source>
        <dbReference type="SAM" id="MobiDB-lite"/>
    </source>
</evidence>
<feature type="compositionally biased region" description="Basic and acidic residues" evidence="1">
    <location>
        <begin position="23"/>
        <end position="36"/>
    </location>
</feature>
<gene>
    <name evidence="3" type="ORF">SAMN02910265_01185</name>
</gene>
<proteinExistence type="predicted"/>
<dbReference type="RefSeq" id="WP_074715301.1">
    <property type="nucleotide sequence ID" value="NZ_FNWV01000003.1"/>
</dbReference>
<dbReference type="AlphaFoldDB" id="A0A1H6IRC6"/>
<accession>A0A1H6IRC6</accession>
<feature type="region of interest" description="Disordered" evidence="1">
    <location>
        <begin position="23"/>
        <end position="44"/>
    </location>
</feature>
<dbReference type="PROSITE" id="PS51257">
    <property type="entry name" value="PROKAR_LIPOPROTEIN"/>
    <property type="match status" value="1"/>
</dbReference>
<evidence type="ECO:0000313" key="4">
    <source>
        <dbReference type="Proteomes" id="UP000183190"/>
    </source>
</evidence>
<dbReference type="SUPFAM" id="SSF69304">
    <property type="entry name" value="Tricorn protease N-terminal domain"/>
    <property type="match status" value="1"/>
</dbReference>
<reference evidence="3 4" key="1">
    <citation type="submission" date="2016-10" db="EMBL/GenBank/DDBJ databases">
        <authorList>
            <person name="de Groot N.N."/>
        </authorList>
    </citation>
    <scope>NUCLEOTIDE SEQUENCE [LARGE SCALE GENOMIC DNA]</scope>
    <source>
        <strain evidence="3 4">YAD2003</strain>
    </source>
</reference>